<keyword evidence="4 7" id="KW-0540">Nuclease</keyword>
<accession>A0A1W2DJU9</accession>
<dbReference type="STRING" id="1121400.SAMN02746065_11841"/>
<keyword evidence="7" id="KW-0235">DNA replication</keyword>
<dbReference type="InterPro" id="IPR004843">
    <property type="entry name" value="Calcineurin-like_PHP"/>
</dbReference>
<dbReference type="Pfam" id="PF12320">
    <property type="entry name" value="SbcD_C"/>
    <property type="match status" value="1"/>
</dbReference>
<keyword evidence="7" id="KW-0233">DNA recombination</keyword>
<dbReference type="NCBIfam" id="TIGR00619">
    <property type="entry name" value="sbcd"/>
    <property type="match status" value="1"/>
</dbReference>
<dbReference type="GO" id="GO:0006260">
    <property type="term" value="P:DNA replication"/>
    <property type="evidence" value="ECO:0007669"/>
    <property type="project" value="UniProtKB-KW"/>
</dbReference>
<dbReference type="EMBL" id="FWXY01000018">
    <property type="protein sequence ID" value="SMC97744.1"/>
    <property type="molecule type" value="Genomic_DNA"/>
</dbReference>
<evidence type="ECO:0000256" key="4">
    <source>
        <dbReference type="ARBA" id="ARBA00022722"/>
    </source>
</evidence>
<dbReference type="AlphaFoldDB" id="A0A1W2DJU9"/>
<evidence type="ECO:0000313" key="11">
    <source>
        <dbReference type="Proteomes" id="UP000192418"/>
    </source>
</evidence>
<dbReference type="GO" id="GO:0004519">
    <property type="term" value="F:endonuclease activity"/>
    <property type="evidence" value="ECO:0007669"/>
    <property type="project" value="UniProtKB-KW"/>
</dbReference>
<evidence type="ECO:0000256" key="7">
    <source>
        <dbReference type="RuleBase" id="RU363069"/>
    </source>
</evidence>
<comment type="similarity">
    <text evidence="1 7">Belongs to the SbcD family.</text>
</comment>
<sequence length="412" mass="46266">MKILHTSDWHLGRSLYGQKRYNEFSKFLDWLGKTIEDQGIDALLIAGDLFDTNTPSNRAQALYYDFLCRVAASCCHHVVIIAGNHDSPSFLNAPKEVLRALNVHVVGAITESMEDEVIVLENNKQPQAIVCGIPYLRDRDIRTVAPGETMDDKNAKLIKGIKNHYADVCAMARQKQTKFKCAGQGTIPIIAMGHLFTAGGKTVDGDGVRELYVGSLAHVDADVFPSSIDYLALGHLHVCQRVGAMEHMRYSGSPIPMGYGEAKQQKKIILVEFEDTLPHVKEIEVPCFQELVRIAGTLDDIHEKVADLKKNHSRAWLEIEYIGRDIITNLRETLDEALADSEIKICRIKNKKVLERIISTIHKNETLDDLDPKDVFIRCLNAFDVPEQEREALTASHDEIIQSIREEDVNAE</sequence>
<dbReference type="Gene3D" id="3.30.160.720">
    <property type="match status" value="1"/>
</dbReference>
<evidence type="ECO:0000259" key="9">
    <source>
        <dbReference type="Pfam" id="PF12320"/>
    </source>
</evidence>
<dbReference type="OrthoDB" id="9773856at2"/>
<dbReference type="GO" id="GO:0006310">
    <property type="term" value="P:DNA recombination"/>
    <property type="evidence" value="ECO:0007669"/>
    <property type="project" value="UniProtKB-KW"/>
</dbReference>
<dbReference type="PANTHER" id="PTHR30337">
    <property type="entry name" value="COMPONENT OF ATP-DEPENDENT DSDNA EXONUCLEASE"/>
    <property type="match status" value="1"/>
</dbReference>
<dbReference type="InterPro" id="IPR041796">
    <property type="entry name" value="Mre11_N"/>
</dbReference>
<dbReference type="GO" id="GO:0008408">
    <property type="term" value="F:3'-5' exonuclease activity"/>
    <property type="evidence" value="ECO:0007669"/>
    <property type="project" value="InterPro"/>
</dbReference>
<dbReference type="Proteomes" id="UP000192418">
    <property type="component" value="Unassembled WGS sequence"/>
</dbReference>
<dbReference type="InterPro" id="IPR050535">
    <property type="entry name" value="DNA_Repair-Maintenance_Comp"/>
</dbReference>
<evidence type="ECO:0000256" key="2">
    <source>
        <dbReference type="ARBA" id="ARBA00011322"/>
    </source>
</evidence>
<gene>
    <name evidence="7" type="primary">sbcD</name>
    <name evidence="10" type="ORF">SAMN02746065_11841</name>
</gene>
<keyword evidence="6 7" id="KW-0269">Exonuclease</keyword>
<protein>
    <recommendedName>
        <fullName evidence="3 7">Nuclease SbcCD subunit D</fullName>
    </recommendedName>
</protein>
<reference evidence="10 11" key="1">
    <citation type="submission" date="2017-04" db="EMBL/GenBank/DDBJ databases">
        <authorList>
            <person name="Afonso C.L."/>
            <person name="Miller P.J."/>
            <person name="Scott M.A."/>
            <person name="Spackman E."/>
            <person name="Goraichik I."/>
            <person name="Dimitrov K.M."/>
            <person name="Suarez D.L."/>
            <person name="Swayne D.E."/>
        </authorList>
    </citation>
    <scope>NUCLEOTIDE SEQUENCE [LARGE SCALE GENOMIC DNA]</scope>
    <source>
        <strain evidence="10 11">DSM 3385</strain>
    </source>
</reference>
<comment type="subunit">
    <text evidence="2 7">Heterodimer of SbcC and SbcD.</text>
</comment>
<organism evidence="10 11">
    <name type="scientific">Desulfocicer vacuolatum DSM 3385</name>
    <dbReference type="NCBI Taxonomy" id="1121400"/>
    <lineage>
        <taxon>Bacteria</taxon>
        <taxon>Pseudomonadati</taxon>
        <taxon>Thermodesulfobacteriota</taxon>
        <taxon>Desulfobacteria</taxon>
        <taxon>Desulfobacterales</taxon>
        <taxon>Desulfobacteraceae</taxon>
        <taxon>Desulfocicer</taxon>
    </lineage>
</organism>
<feature type="domain" description="Calcineurin-like phosphoesterase" evidence="8">
    <location>
        <begin position="1"/>
        <end position="239"/>
    </location>
</feature>
<dbReference type="InterPro" id="IPR029052">
    <property type="entry name" value="Metallo-depent_PP-like"/>
</dbReference>
<evidence type="ECO:0000256" key="3">
    <source>
        <dbReference type="ARBA" id="ARBA00013365"/>
    </source>
</evidence>
<dbReference type="InterPro" id="IPR026843">
    <property type="entry name" value="SbcD_C"/>
</dbReference>
<keyword evidence="7" id="KW-0255">Endonuclease</keyword>
<feature type="domain" description="Nuclease SbcCD subunit D C-terminal" evidence="9">
    <location>
        <begin position="287"/>
        <end position="381"/>
    </location>
</feature>
<dbReference type="SUPFAM" id="SSF56300">
    <property type="entry name" value="Metallo-dependent phosphatases"/>
    <property type="match status" value="1"/>
</dbReference>
<dbReference type="InterPro" id="IPR004593">
    <property type="entry name" value="SbcD"/>
</dbReference>
<comment type="function">
    <text evidence="7">SbcCD cleaves DNA hairpin structures. These structures can inhibit DNA replication and are intermediates in certain DNA recombination reactions. The complex acts as a 3'-&gt;5' double strand exonuclease that can open hairpins. It also has a 5' single-strand endonuclease activity.</text>
</comment>
<evidence type="ECO:0000313" key="10">
    <source>
        <dbReference type="EMBL" id="SMC97744.1"/>
    </source>
</evidence>
<evidence type="ECO:0000256" key="6">
    <source>
        <dbReference type="ARBA" id="ARBA00022839"/>
    </source>
</evidence>
<evidence type="ECO:0000259" key="8">
    <source>
        <dbReference type="Pfam" id="PF00149"/>
    </source>
</evidence>
<dbReference type="PANTHER" id="PTHR30337:SF0">
    <property type="entry name" value="NUCLEASE SBCCD SUBUNIT D"/>
    <property type="match status" value="1"/>
</dbReference>
<keyword evidence="5 7" id="KW-0378">Hydrolase</keyword>
<keyword evidence="11" id="KW-1185">Reference proteome</keyword>
<proteinExistence type="inferred from homology"/>
<dbReference type="CDD" id="cd00840">
    <property type="entry name" value="MPP_Mre11_N"/>
    <property type="match status" value="1"/>
</dbReference>
<evidence type="ECO:0000256" key="5">
    <source>
        <dbReference type="ARBA" id="ARBA00022801"/>
    </source>
</evidence>
<dbReference type="Pfam" id="PF00149">
    <property type="entry name" value="Metallophos"/>
    <property type="match status" value="1"/>
</dbReference>
<dbReference type="RefSeq" id="WP_084070477.1">
    <property type="nucleotide sequence ID" value="NZ_FWXY01000018.1"/>
</dbReference>
<evidence type="ECO:0000256" key="1">
    <source>
        <dbReference type="ARBA" id="ARBA00010555"/>
    </source>
</evidence>
<dbReference type="Gene3D" id="3.60.21.10">
    <property type="match status" value="1"/>
</dbReference>
<name>A0A1W2DJU9_9BACT</name>